<reference evidence="3 4" key="2">
    <citation type="journal article" date="2021" name="Front. Microbiol.">
        <title>Aerobic Denitrification and Heterotrophic Sulfur Oxidation in the Genus Halomonas Revealed by Six Novel Species Characterizations and Genome-Based Analysis.</title>
        <authorList>
            <person name="Wang L."/>
            <person name="Shao Z."/>
        </authorList>
    </citation>
    <scope>NUCLEOTIDE SEQUENCE</scope>
    <source>
        <strain evidence="2 4">MCCC 1A05748</strain>
        <strain evidence="3">MCCC 1A05776</strain>
    </source>
</reference>
<dbReference type="Pfam" id="PF06366">
    <property type="entry name" value="FlhE"/>
    <property type="match status" value="1"/>
</dbReference>
<dbReference type="Proteomes" id="UP001320178">
    <property type="component" value="Unassembled WGS sequence"/>
</dbReference>
<gene>
    <name evidence="2" type="ORF">HOP60_00295</name>
    <name evidence="3" type="ORF">HOP61_20920</name>
</gene>
<sequence length="138" mass="14808">MKPFSLRQLCFLTLGGLWAGLAQAAGSWVATAPAVQVVMAERPAMSAALLPPSPELARGQVMGRVVWQFESPAGREVNAWLCHPGDCIRLPGPRGQTEALAGVPADTPLNFQFSLQERGQRAVTLQGLQVIVNHDLLQ</sequence>
<accession>A0AAW4Z2K3</accession>
<dbReference type="Proteomes" id="UP001320154">
    <property type="component" value="Unassembled WGS sequence"/>
</dbReference>
<evidence type="ECO:0000313" key="2">
    <source>
        <dbReference type="EMBL" id="MCE8045166.1"/>
    </source>
</evidence>
<keyword evidence="3" id="KW-0966">Cell projection</keyword>
<name>A0AAW4Z2K3_9GAMM</name>
<organism evidence="3 5">
    <name type="scientific">Billgrantia desiderata</name>
    <dbReference type="NCBI Taxonomy" id="52021"/>
    <lineage>
        <taxon>Bacteria</taxon>
        <taxon>Pseudomonadati</taxon>
        <taxon>Pseudomonadota</taxon>
        <taxon>Gammaproteobacteria</taxon>
        <taxon>Oceanospirillales</taxon>
        <taxon>Halomonadaceae</taxon>
        <taxon>Billgrantia</taxon>
    </lineage>
</organism>
<evidence type="ECO:0000256" key="1">
    <source>
        <dbReference type="SAM" id="SignalP"/>
    </source>
</evidence>
<keyword evidence="1" id="KW-0732">Signal</keyword>
<evidence type="ECO:0000313" key="4">
    <source>
        <dbReference type="Proteomes" id="UP001320154"/>
    </source>
</evidence>
<evidence type="ECO:0000313" key="3">
    <source>
        <dbReference type="EMBL" id="MCE8053761.1"/>
    </source>
</evidence>
<keyword evidence="3" id="KW-0969">Cilium</keyword>
<protein>
    <submittedName>
        <fullName evidence="3">Flagellar FlhE</fullName>
    </submittedName>
</protein>
<feature type="chain" id="PRO_5043800865" evidence="1">
    <location>
        <begin position="25"/>
        <end position="138"/>
    </location>
</feature>
<dbReference type="RefSeq" id="WP_103969882.1">
    <property type="nucleotide sequence ID" value="NZ_FNVC01000020.1"/>
</dbReference>
<keyword evidence="3" id="KW-0282">Flagellum</keyword>
<dbReference type="AlphaFoldDB" id="A0AAW4Z2K3"/>
<dbReference type="InterPro" id="IPR009420">
    <property type="entry name" value="FlhE"/>
</dbReference>
<proteinExistence type="predicted"/>
<dbReference type="EMBL" id="JABFTQ010000001">
    <property type="protein sequence ID" value="MCE8045166.1"/>
    <property type="molecule type" value="Genomic_DNA"/>
</dbReference>
<feature type="signal peptide" evidence="1">
    <location>
        <begin position="1"/>
        <end position="24"/>
    </location>
</feature>
<evidence type="ECO:0000313" key="5">
    <source>
        <dbReference type="Proteomes" id="UP001320178"/>
    </source>
</evidence>
<reference evidence="3" key="1">
    <citation type="submission" date="2020-05" db="EMBL/GenBank/DDBJ databases">
        <authorList>
            <person name="Wang L."/>
            <person name="Shao Z."/>
        </authorList>
    </citation>
    <scope>NUCLEOTIDE SEQUENCE</scope>
    <source>
        <strain evidence="2">MCCC 1A05748</strain>
        <strain evidence="3">MCCC 1A05776</strain>
    </source>
</reference>
<comment type="caution">
    <text evidence="3">The sequence shown here is derived from an EMBL/GenBank/DDBJ whole genome shotgun (WGS) entry which is preliminary data.</text>
</comment>
<keyword evidence="4" id="KW-1185">Reference proteome</keyword>
<dbReference type="EMBL" id="JABFTS010000014">
    <property type="protein sequence ID" value="MCE8053761.1"/>
    <property type="molecule type" value="Genomic_DNA"/>
</dbReference>